<dbReference type="KEGG" id="cput:CONPUDRAFT_167326"/>
<proteinExistence type="predicted"/>
<dbReference type="OrthoDB" id="549788at2759"/>
<evidence type="ECO:0000256" key="3">
    <source>
        <dbReference type="ARBA" id="ARBA00022833"/>
    </source>
</evidence>
<comment type="caution">
    <text evidence="7">The sequence shown here is derived from an EMBL/GenBank/DDBJ whole genome shotgun (WGS) entry which is preliminary data.</text>
</comment>
<gene>
    <name evidence="7" type="ORF">CONPUDRAFT_167326</name>
</gene>
<dbReference type="GO" id="GO:0008270">
    <property type="term" value="F:zinc ion binding"/>
    <property type="evidence" value="ECO:0007669"/>
    <property type="project" value="UniProtKB-KW"/>
</dbReference>
<dbReference type="GeneID" id="19205747"/>
<keyword evidence="1" id="KW-0479">Metal-binding</keyword>
<feature type="domain" description="MYND-type" evidence="6">
    <location>
        <begin position="330"/>
        <end position="370"/>
    </location>
</feature>
<name>A0A5M3MH02_CONPW</name>
<dbReference type="OMA" id="YFCAVED"/>
<sequence length="562" mass="64406">MAKGSFTLSPELILEPKPYLDAIPIPAGFQLPSLLLVREDAITAAKWIMNPDLIDTKNVPGIRPDGTPLGDMHPGLVYQAQLKLLFQFAYFCQHDTVPYDILPQCVWALQWFARAAEEAPEDQLRALGHILPHQRGAMAETARHMLVINSQFKLTKHLMSALVDRPKEAVKYFHKIIDIQTERIGPKTKSDDMLTHNPNMYAEFGTALARTREDDEEAERVLRRTLVAFDKPKNKAPDQLYAIKCRVYLSRVLRRRGAESEAEAEKLEAFVAKWLKKNHSRFPVSELRDLFGTSDTDPETDPILIATGGMEVLTRRGLSYNAQQRRSRVCRHCNKAELAVKLFQCVKCKHTFYCSRECQKENWRLHKEFCKDQAASLMRADLLKALGDTAGSQLLTDWTNWRNMIFPDEMLHARVHALNLQRDHNRGRTHLLITEVREIASAKHPAGRFRAVRTGVFRLVDVKRDIELVMGLDKGECDEMVREMFEEFDQRGGEAQYPWLELYFGDDKRIQTYLSISGISDEQLEKLPHNPDWRKQVNYKGGDPPLPISALRSGAKDAEHDL</sequence>
<evidence type="ECO:0000313" key="8">
    <source>
        <dbReference type="Proteomes" id="UP000053558"/>
    </source>
</evidence>
<keyword evidence="2 4" id="KW-0863">Zinc-finger</keyword>
<accession>A0A5M3MH02</accession>
<dbReference type="PROSITE" id="PS01360">
    <property type="entry name" value="ZF_MYND_1"/>
    <property type="match status" value="1"/>
</dbReference>
<dbReference type="RefSeq" id="XP_007771349.1">
    <property type="nucleotide sequence ID" value="XM_007773159.1"/>
</dbReference>
<evidence type="ECO:0000313" key="7">
    <source>
        <dbReference type="EMBL" id="EIW78286.1"/>
    </source>
</evidence>
<keyword evidence="3" id="KW-0862">Zinc</keyword>
<dbReference type="SUPFAM" id="SSF144232">
    <property type="entry name" value="HIT/MYND zinc finger-like"/>
    <property type="match status" value="1"/>
</dbReference>
<dbReference type="EMBL" id="JH711582">
    <property type="protein sequence ID" value="EIW78286.1"/>
    <property type="molecule type" value="Genomic_DNA"/>
</dbReference>
<dbReference type="InterPro" id="IPR002893">
    <property type="entry name" value="Znf_MYND"/>
</dbReference>
<dbReference type="Proteomes" id="UP000053558">
    <property type="component" value="Unassembled WGS sequence"/>
</dbReference>
<organism evidence="7 8">
    <name type="scientific">Coniophora puteana (strain RWD-64-598)</name>
    <name type="common">Brown rot fungus</name>
    <dbReference type="NCBI Taxonomy" id="741705"/>
    <lineage>
        <taxon>Eukaryota</taxon>
        <taxon>Fungi</taxon>
        <taxon>Dikarya</taxon>
        <taxon>Basidiomycota</taxon>
        <taxon>Agaricomycotina</taxon>
        <taxon>Agaricomycetes</taxon>
        <taxon>Agaricomycetidae</taxon>
        <taxon>Boletales</taxon>
        <taxon>Coniophorineae</taxon>
        <taxon>Coniophoraceae</taxon>
        <taxon>Coniophora</taxon>
    </lineage>
</organism>
<dbReference type="PROSITE" id="PS50865">
    <property type="entry name" value="ZF_MYND_2"/>
    <property type="match status" value="1"/>
</dbReference>
<evidence type="ECO:0000256" key="4">
    <source>
        <dbReference type="PROSITE-ProRule" id="PRU00134"/>
    </source>
</evidence>
<evidence type="ECO:0000256" key="5">
    <source>
        <dbReference type="SAM" id="MobiDB-lite"/>
    </source>
</evidence>
<dbReference type="Gene3D" id="6.10.140.2220">
    <property type="match status" value="1"/>
</dbReference>
<reference evidence="8" key="1">
    <citation type="journal article" date="2012" name="Science">
        <title>The Paleozoic origin of enzymatic lignin decomposition reconstructed from 31 fungal genomes.</title>
        <authorList>
            <person name="Floudas D."/>
            <person name="Binder M."/>
            <person name="Riley R."/>
            <person name="Barry K."/>
            <person name="Blanchette R.A."/>
            <person name="Henrissat B."/>
            <person name="Martinez A.T."/>
            <person name="Otillar R."/>
            <person name="Spatafora J.W."/>
            <person name="Yadav J.S."/>
            <person name="Aerts A."/>
            <person name="Benoit I."/>
            <person name="Boyd A."/>
            <person name="Carlson A."/>
            <person name="Copeland A."/>
            <person name="Coutinho P.M."/>
            <person name="de Vries R.P."/>
            <person name="Ferreira P."/>
            <person name="Findley K."/>
            <person name="Foster B."/>
            <person name="Gaskell J."/>
            <person name="Glotzer D."/>
            <person name="Gorecki P."/>
            <person name="Heitman J."/>
            <person name="Hesse C."/>
            <person name="Hori C."/>
            <person name="Igarashi K."/>
            <person name="Jurgens J.A."/>
            <person name="Kallen N."/>
            <person name="Kersten P."/>
            <person name="Kohler A."/>
            <person name="Kuees U."/>
            <person name="Kumar T.K.A."/>
            <person name="Kuo A."/>
            <person name="LaButti K."/>
            <person name="Larrondo L.F."/>
            <person name="Lindquist E."/>
            <person name="Ling A."/>
            <person name="Lombard V."/>
            <person name="Lucas S."/>
            <person name="Lundell T."/>
            <person name="Martin R."/>
            <person name="McLaughlin D.J."/>
            <person name="Morgenstern I."/>
            <person name="Morin E."/>
            <person name="Murat C."/>
            <person name="Nagy L.G."/>
            <person name="Nolan M."/>
            <person name="Ohm R.A."/>
            <person name="Patyshakuliyeva A."/>
            <person name="Rokas A."/>
            <person name="Ruiz-Duenas F.J."/>
            <person name="Sabat G."/>
            <person name="Salamov A."/>
            <person name="Samejima M."/>
            <person name="Schmutz J."/>
            <person name="Slot J.C."/>
            <person name="St John F."/>
            <person name="Stenlid J."/>
            <person name="Sun H."/>
            <person name="Sun S."/>
            <person name="Syed K."/>
            <person name="Tsang A."/>
            <person name="Wiebenga A."/>
            <person name="Young D."/>
            <person name="Pisabarro A."/>
            <person name="Eastwood D.C."/>
            <person name="Martin F."/>
            <person name="Cullen D."/>
            <person name="Grigoriev I.V."/>
            <person name="Hibbett D.S."/>
        </authorList>
    </citation>
    <scope>NUCLEOTIDE SEQUENCE [LARGE SCALE GENOMIC DNA]</scope>
    <source>
        <strain evidence="8">RWD-64-598 SS2</strain>
    </source>
</reference>
<keyword evidence="8" id="KW-1185">Reference proteome</keyword>
<dbReference type="Pfam" id="PF01753">
    <property type="entry name" value="zf-MYND"/>
    <property type="match status" value="1"/>
</dbReference>
<feature type="region of interest" description="Disordered" evidence="5">
    <location>
        <begin position="530"/>
        <end position="562"/>
    </location>
</feature>
<dbReference type="AlphaFoldDB" id="A0A5M3MH02"/>
<evidence type="ECO:0000256" key="2">
    <source>
        <dbReference type="ARBA" id="ARBA00022771"/>
    </source>
</evidence>
<evidence type="ECO:0000259" key="6">
    <source>
        <dbReference type="PROSITE" id="PS50865"/>
    </source>
</evidence>
<protein>
    <recommendedName>
        <fullName evidence="6">MYND-type domain-containing protein</fullName>
    </recommendedName>
</protein>
<evidence type="ECO:0000256" key="1">
    <source>
        <dbReference type="ARBA" id="ARBA00022723"/>
    </source>
</evidence>